<organism evidence="2 3">
    <name type="scientific">Mya arenaria</name>
    <name type="common">Soft-shell clam</name>
    <dbReference type="NCBI Taxonomy" id="6604"/>
    <lineage>
        <taxon>Eukaryota</taxon>
        <taxon>Metazoa</taxon>
        <taxon>Spiralia</taxon>
        <taxon>Lophotrochozoa</taxon>
        <taxon>Mollusca</taxon>
        <taxon>Bivalvia</taxon>
        <taxon>Autobranchia</taxon>
        <taxon>Heteroconchia</taxon>
        <taxon>Euheterodonta</taxon>
        <taxon>Imparidentia</taxon>
        <taxon>Neoheterodontei</taxon>
        <taxon>Myida</taxon>
        <taxon>Myoidea</taxon>
        <taxon>Myidae</taxon>
        <taxon>Mya</taxon>
    </lineage>
</organism>
<dbReference type="SUPFAM" id="SSF54160">
    <property type="entry name" value="Chromo domain-like"/>
    <property type="match status" value="1"/>
</dbReference>
<feature type="transmembrane region" description="Helical" evidence="1">
    <location>
        <begin position="141"/>
        <end position="163"/>
    </location>
</feature>
<keyword evidence="1" id="KW-0812">Transmembrane</keyword>
<reference evidence="2" key="1">
    <citation type="submission" date="2022-11" db="EMBL/GenBank/DDBJ databases">
        <title>Centuries of genome instability and evolution in soft-shell clam transmissible cancer (bioRxiv).</title>
        <authorList>
            <person name="Hart S.F.M."/>
            <person name="Yonemitsu M.A."/>
            <person name="Giersch R.M."/>
            <person name="Beal B.F."/>
            <person name="Arriagada G."/>
            <person name="Davis B.W."/>
            <person name="Ostrander E.A."/>
            <person name="Goff S.P."/>
            <person name="Metzger M.J."/>
        </authorList>
    </citation>
    <scope>NUCLEOTIDE SEQUENCE</scope>
    <source>
        <strain evidence="2">MELC-2E11</strain>
        <tissue evidence="2">Siphon/mantle</tissue>
    </source>
</reference>
<dbReference type="EMBL" id="CP111023">
    <property type="protein sequence ID" value="WAR21225.1"/>
    <property type="molecule type" value="Genomic_DNA"/>
</dbReference>
<protein>
    <submittedName>
        <fullName evidence="2">Uncharacterized protein</fullName>
    </submittedName>
</protein>
<dbReference type="CDD" id="cd00024">
    <property type="entry name" value="CD_CSD"/>
    <property type="match status" value="1"/>
</dbReference>
<evidence type="ECO:0000313" key="3">
    <source>
        <dbReference type="Proteomes" id="UP001164746"/>
    </source>
</evidence>
<dbReference type="InterPro" id="IPR016197">
    <property type="entry name" value="Chromo-like_dom_sf"/>
</dbReference>
<dbReference type="Proteomes" id="UP001164746">
    <property type="component" value="Chromosome 12"/>
</dbReference>
<keyword evidence="1" id="KW-1133">Transmembrane helix</keyword>
<gene>
    <name evidence="2" type="ORF">MAR_015199</name>
</gene>
<accession>A0ABY7FGP2</accession>
<keyword evidence="3" id="KW-1185">Reference proteome</keyword>
<dbReference type="PANTHER" id="PTHR46585:SF1">
    <property type="entry name" value="CHROMO DOMAIN-CONTAINING PROTEIN"/>
    <property type="match status" value="1"/>
</dbReference>
<feature type="non-terminal residue" evidence="2">
    <location>
        <position position="330"/>
    </location>
</feature>
<evidence type="ECO:0000256" key="1">
    <source>
        <dbReference type="SAM" id="Phobius"/>
    </source>
</evidence>
<evidence type="ECO:0000313" key="2">
    <source>
        <dbReference type="EMBL" id="WAR21225.1"/>
    </source>
</evidence>
<proteinExistence type="predicted"/>
<keyword evidence="1" id="KW-0472">Membrane</keyword>
<name>A0ABY7FGP2_MYAAR</name>
<sequence>MNTQQKEDILKNYYFNSSNIASFRGSQILYAILNKKYPGLFTKQFIRQWLDKQTSYATSKQVRRKFRMAQVRVSFIDEQFDADLVSVGNLYGHSPGYNNDFFITFIKQFKTVDYSDKHLQSNYSNICGLLKNISLVDIVNMFLLTFLEMMFLFMMLCPTYFVITRLMRYFSYKETATFLPVLQDIGDNYSITYNRAIGMRPADIKDINQEEVIQKKKRSQNVKLKLFKLKVGDYVRISHLKTVFTRPYDQTYSGEVFRVQRRYYRGTLPLYRLRDLQNEDIKGTFYQSEYNPNSAFKIERILKTKGKGANKQYFVKWKYYPKEVSKLDKR</sequence>
<dbReference type="PANTHER" id="PTHR46585">
    <property type="entry name" value="INTEGRASE CORE DOMAIN CONTAINING PROTEIN"/>
    <property type="match status" value="1"/>
</dbReference>